<evidence type="ECO:0000313" key="1">
    <source>
        <dbReference type="Proteomes" id="UP000790787"/>
    </source>
</evidence>
<evidence type="ECO:0000313" key="2">
    <source>
        <dbReference type="RefSeq" id="XP_075086152.1"/>
    </source>
</evidence>
<proteinExistence type="predicted"/>
<dbReference type="Proteomes" id="UP000790787">
    <property type="component" value="Chromosome 14"/>
</dbReference>
<sequence>MGTSYELVVEIVQRIEGVRQRNREQTSRDKRFRYSGGISGAPSRGRVEITPANITAYINSIPMLNGTNFKSWKKNLNIVLGVMDLDLALKVDSPPPLTYKSTSNENRKMERWERLNRMCMMIMKKAIPKIFRGTMSNKVKTAKRFMAEIENVFVKSEKAEIHTLLKSLISMRYQGKGNIREYIIQIFHLASKLKALKLDLSGDLLVHLILISLPPQFSQFKMSYTCQKETWFLNEIISHCVQEEDRLKVKKIESVHLAAMPKNKRKHKKIKNKEVADTATQKK</sequence>
<gene>
    <name evidence="2" type="primary">LOC142168882</name>
</gene>
<organism evidence="1 2">
    <name type="scientific">Nicotiana tabacum</name>
    <name type="common">Common tobacco</name>
    <dbReference type="NCBI Taxonomy" id="4097"/>
    <lineage>
        <taxon>Eukaryota</taxon>
        <taxon>Viridiplantae</taxon>
        <taxon>Streptophyta</taxon>
        <taxon>Embryophyta</taxon>
        <taxon>Tracheophyta</taxon>
        <taxon>Spermatophyta</taxon>
        <taxon>Magnoliopsida</taxon>
        <taxon>eudicotyledons</taxon>
        <taxon>Gunneridae</taxon>
        <taxon>Pentapetalae</taxon>
        <taxon>asterids</taxon>
        <taxon>lamiids</taxon>
        <taxon>Solanales</taxon>
        <taxon>Solanaceae</taxon>
        <taxon>Nicotianoideae</taxon>
        <taxon>Nicotianeae</taxon>
        <taxon>Nicotiana</taxon>
    </lineage>
</organism>
<reference evidence="2" key="2">
    <citation type="submission" date="2025-08" db="UniProtKB">
        <authorList>
            <consortium name="RefSeq"/>
        </authorList>
    </citation>
    <scope>IDENTIFICATION</scope>
    <source>
        <tissue evidence="2">Leaf</tissue>
    </source>
</reference>
<accession>A0AC58SMG7</accession>
<name>A0AC58SMG7_TOBAC</name>
<keyword evidence="1" id="KW-1185">Reference proteome</keyword>
<dbReference type="RefSeq" id="XP_075086152.1">
    <property type="nucleotide sequence ID" value="XM_075230051.1"/>
</dbReference>
<reference evidence="1" key="1">
    <citation type="journal article" date="2014" name="Nat. Commun.">
        <title>The tobacco genome sequence and its comparison with those of tomato and potato.</title>
        <authorList>
            <person name="Sierro N."/>
            <person name="Battey J.N."/>
            <person name="Ouadi S."/>
            <person name="Bakaher N."/>
            <person name="Bovet L."/>
            <person name="Willig A."/>
            <person name="Goepfert S."/>
            <person name="Peitsch M.C."/>
            <person name="Ivanov N.V."/>
        </authorList>
    </citation>
    <scope>NUCLEOTIDE SEQUENCE [LARGE SCALE GENOMIC DNA]</scope>
</reference>
<protein>
    <submittedName>
        <fullName evidence="2">Uncharacterized protein LOC142168882</fullName>
    </submittedName>
</protein>